<evidence type="ECO:0000313" key="5">
    <source>
        <dbReference type="EMBL" id="CAL4781392.1"/>
    </source>
</evidence>
<dbReference type="EMBL" id="CAMXCT030001906">
    <property type="protein sequence ID" value="CAL4781392.1"/>
    <property type="molecule type" value="Genomic_DNA"/>
</dbReference>
<feature type="coiled-coil region" evidence="1">
    <location>
        <begin position="88"/>
        <end position="115"/>
    </location>
</feature>
<name>A0A9P1CM51_9DINO</name>
<reference evidence="4" key="2">
    <citation type="submission" date="2024-04" db="EMBL/GenBank/DDBJ databases">
        <authorList>
            <person name="Chen Y."/>
            <person name="Shah S."/>
            <person name="Dougan E. K."/>
            <person name="Thang M."/>
            <person name="Chan C."/>
        </authorList>
    </citation>
    <scope>NUCLEOTIDE SEQUENCE [LARGE SCALE GENOMIC DNA]</scope>
</reference>
<keyword evidence="1" id="KW-0175">Coiled coil</keyword>
<evidence type="ECO:0000256" key="2">
    <source>
        <dbReference type="SAM" id="MobiDB-lite"/>
    </source>
</evidence>
<evidence type="ECO:0000313" key="3">
    <source>
        <dbReference type="EMBL" id="CAI3994080.1"/>
    </source>
</evidence>
<dbReference type="Proteomes" id="UP001152797">
    <property type="component" value="Unassembled WGS sequence"/>
</dbReference>
<dbReference type="EMBL" id="CAMXCT020001906">
    <property type="protein sequence ID" value="CAL1147455.1"/>
    <property type="molecule type" value="Genomic_DNA"/>
</dbReference>
<evidence type="ECO:0000256" key="1">
    <source>
        <dbReference type="SAM" id="Coils"/>
    </source>
</evidence>
<sequence>MDGFPILELPLESPNLQQPKDGYDLGRRAWAAEGGTTSTAAALKEELVKRCDAFKAKQEEMWDFMEEHPEEEKKSKKSKKDKASLLEAESFAAQRVELSDDLQQLREKCIEAIEELGEMNPTARPTSGWRGYGGETPGNCVLNGTWKLLFTDAADATFRRGKRFLALGMVILQMV</sequence>
<accession>A0A9P1CM51</accession>
<comment type="caution">
    <text evidence="3">The sequence shown here is derived from an EMBL/GenBank/DDBJ whole genome shotgun (WGS) entry which is preliminary data.</text>
</comment>
<reference evidence="3" key="1">
    <citation type="submission" date="2022-10" db="EMBL/GenBank/DDBJ databases">
        <authorList>
            <person name="Chen Y."/>
            <person name="Dougan E. K."/>
            <person name="Chan C."/>
            <person name="Rhodes N."/>
            <person name="Thang M."/>
        </authorList>
    </citation>
    <scope>NUCLEOTIDE SEQUENCE</scope>
</reference>
<dbReference type="EMBL" id="CAMXCT010001906">
    <property type="protein sequence ID" value="CAI3994080.1"/>
    <property type="molecule type" value="Genomic_DNA"/>
</dbReference>
<gene>
    <name evidence="3" type="ORF">C1SCF055_LOCUS20756</name>
</gene>
<dbReference type="AlphaFoldDB" id="A0A9P1CM51"/>
<feature type="region of interest" description="Disordered" evidence="2">
    <location>
        <begin position="1"/>
        <end position="20"/>
    </location>
</feature>
<evidence type="ECO:0000313" key="6">
    <source>
        <dbReference type="Proteomes" id="UP001152797"/>
    </source>
</evidence>
<proteinExistence type="predicted"/>
<keyword evidence="6" id="KW-1185">Reference proteome</keyword>
<dbReference type="OrthoDB" id="201398at2759"/>
<evidence type="ECO:0000313" key="4">
    <source>
        <dbReference type="EMBL" id="CAL1147455.1"/>
    </source>
</evidence>
<protein>
    <submittedName>
        <fullName evidence="5">Plastid lipid-associated protein/fibrillin conserved domain-containing protein</fullName>
    </submittedName>
</protein>
<organism evidence="3">
    <name type="scientific">Cladocopium goreaui</name>
    <dbReference type="NCBI Taxonomy" id="2562237"/>
    <lineage>
        <taxon>Eukaryota</taxon>
        <taxon>Sar</taxon>
        <taxon>Alveolata</taxon>
        <taxon>Dinophyceae</taxon>
        <taxon>Suessiales</taxon>
        <taxon>Symbiodiniaceae</taxon>
        <taxon>Cladocopium</taxon>
    </lineage>
</organism>